<evidence type="ECO:0000313" key="2">
    <source>
        <dbReference type="Proteomes" id="UP001085076"/>
    </source>
</evidence>
<sequence length="233" mass="26714">MAQDDTSHSVDDIDIITFECLEDLLMVDPLHDCLGDKEEDLQDIQKGPTSPKIDPGAEIEKVKKKQEFTIPTKSWRKVKEKGVNTISSGVRRYYEVFHEATLEVLSTFEADRSAVSEQSLTAISFQLFEEGKTMSYMCFSMYMGFFNREFIHTREYKELLTAFPEHIITPSRYWLQLGERYRNNKASLMSDLVHRYIHALVSRTIAGRDDSIDIVTSTSASYCTSFSSECPSI</sequence>
<dbReference type="AlphaFoldDB" id="A0A9D5H4M3"/>
<reference evidence="1" key="2">
    <citation type="journal article" date="2022" name="Hortic Res">
        <title>The genome of Dioscorea zingiberensis sheds light on the biosynthesis, origin and evolution of the medicinally important diosgenin saponins.</title>
        <authorList>
            <person name="Li Y."/>
            <person name="Tan C."/>
            <person name="Li Z."/>
            <person name="Guo J."/>
            <person name="Li S."/>
            <person name="Chen X."/>
            <person name="Wang C."/>
            <person name="Dai X."/>
            <person name="Yang H."/>
            <person name="Song W."/>
            <person name="Hou L."/>
            <person name="Xu J."/>
            <person name="Tong Z."/>
            <person name="Xu A."/>
            <person name="Yuan X."/>
            <person name="Wang W."/>
            <person name="Yang Q."/>
            <person name="Chen L."/>
            <person name="Sun Z."/>
            <person name="Wang K."/>
            <person name="Pan B."/>
            <person name="Chen J."/>
            <person name="Bao Y."/>
            <person name="Liu F."/>
            <person name="Qi X."/>
            <person name="Gang D.R."/>
            <person name="Wen J."/>
            <person name="Li J."/>
        </authorList>
    </citation>
    <scope>NUCLEOTIDE SEQUENCE</scope>
    <source>
        <strain evidence="1">Dzin_1.0</strain>
    </source>
</reference>
<organism evidence="1 2">
    <name type="scientific">Dioscorea zingiberensis</name>
    <dbReference type="NCBI Taxonomy" id="325984"/>
    <lineage>
        <taxon>Eukaryota</taxon>
        <taxon>Viridiplantae</taxon>
        <taxon>Streptophyta</taxon>
        <taxon>Embryophyta</taxon>
        <taxon>Tracheophyta</taxon>
        <taxon>Spermatophyta</taxon>
        <taxon>Magnoliopsida</taxon>
        <taxon>Liliopsida</taxon>
        <taxon>Dioscoreales</taxon>
        <taxon>Dioscoreaceae</taxon>
        <taxon>Dioscorea</taxon>
    </lineage>
</organism>
<gene>
    <name evidence="1" type="ORF">J5N97_028216</name>
</gene>
<keyword evidence="2" id="KW-1185">Reference proteome</keyword>
<accession>A0A9D5H4M3</accession>
<dbReference type="Proteomes" id="UP001085076">
    <property type="component" value="Miscellaneous, Linkage group lg09"/>
</dbReference>
<name>A0A9D5H4M3_9LILI</name>
<proteinExistence type="predicted"/>
<dbReference type="EMBL" id="JAGGNH010000009">
    <property type="protein sequence ID" value="KAJ0963094.1"/>
    <property type="molecule type" value="Genomic_DNA"/>
</dbReference>
<dbReference type="OrthoDB" id="1685790at2759"/>
<reference evidence="1" key="1">
    <citation type="submission" date="2021-03" db="EMBL/GenBank/DDBJ databases">
        <authorList>
            <person name="Li Z."/>
            <person name="Yang C."/>
        </authorList>
    </citation>
    <scope>NUCLEOTIDE SEQUENCE</scope>
    <source>
        <strain evidence="1">Dzin_1.0</strain>
        <tissue evidence="1">Leaf</tissue>
    </source>
</reference>
<comment type="caution">
    <text evidence="1">The sequence shown here is derived from an EMBL/GenBank/DDBJ whole genome shotgun (WGS) entry which is preliminary data.</text>
</comment>
<evidence type="ECO:0000313" key="1">
    <source>
        <dbReference type="EMBL" id="KAJ0963094.1"/>
    </source>
</evidence>
<protein>
    <submittedName>
        <fullName evidence="1">Uncharacterized protein</fullName>
    </submittedName>
</protein>